<evidence type="ECO:0000256" key="11">
    <source>
        <dbReference type="ARBA" id="ARBA00023136"/>
    </source>
</evidence>
<feature type="chain" id="PRO_5012948035" description="CFEM domain-containing protein" evidence="17">
    <location>
        <begin position="17"/>
        <end position="257"/>
    </location>
</feature>
<keyword evidence="12 15" id="KW-1015">Disulfide bond</keyword>
<evidence type="ECO:0000256" key="1">
    <source>
        <dbReference type="ARBA" id="ARBA00004609"/>
    </source>
</evidence>
<reference evidence="19 20" key="1">
    <citation type="submission" date="2017-10" db="EMBL/GenBank/DDBJ databases">
        <title>Comparative genomics in systemic dimorphic fungi from Ajellomycetaceae.</title>
        <authorList>
            <person name="Munoz J.F."/>
            <person name="Mcewen J.G."/>
            <person name="Clay O.K."/>
            <person name="Cuomo C.A."/>
        </authorList>
    </citation>
    <scope>NUCLEOTIDE SEQUENCE [LARGE SCALE GENOMIC DNA]</scope>
    <source>
        <strain evidence="19 20">UAMH5409</strain>
    </source>
</reference>
<keyword evidence="11" id="KW-0472">Membrane</keyword>
<comment type="similarity">
    <text evidence="3">Belongs to the RBT5 family.</text>
</comment>
<evidence type="ECO:0000256" key="2">
    <source>
        <dbReference type="ARBA" id="ARBA00004613"/>
    </source>
</evidence>
<evidence type="ECO:0000256" key="6">
    <source>
        <dbReference type="ARBA" id="ARBA00022617"/>
    </source>
</evidence>
<evidence type="ECO:0000256" key="12">
    <source>
        <dbReference type="ARBA" id="ARBA00023157"/>
    </source>
</evidence>
<feature type="compositionally biased region" description="Polar residues" evidence="16">
    <location>
        <begin position="178"/>
        <end position="203"/>
    </location>
</feature>
<evidence type="ECO:0000259" key="18">
    <source>
        <dbReference type="PROSITE" id="PS52012"/>
    </source>
</evidence>
<evidence type="ECO:0000256" key="10">
    <source>
        <dbReference type="ARBA" id="ARBA00023004"/>
    </source>
</evidence>
<dbReference type="InterPro" id="IPR008427">
    <property type="entry name" value="Extracellular_membr_CFEM_dom"/>
</dbReference>
<dbReference type="SMART" id="SM00747">
    <property type="entry name" value="CFEM"/>
    <property type="match status" value="1"/>
</dbReference>
<dbReference type="PANTHER" id="PTHR37928">
    <property type="entry name" value="CFEM DOMAIN PROTEIN (AFU_ORTHOLOGUE AFUA_6G14090)"/>
    <property type="match status" value="1"/>
</dbReference>
<evidence type="ECO:0000256" key="13">
    <source>
        <dbReference type="ARBA" id="ARBA00023180"/>
    </source>
</evidence>
<feature type="signal peptide" evidence="17">
    <location>
        <begin position="1"/>
        <end position="16"/>
    </location>
</feature>
<protein>
    <recommendedName>
        <fullName evidence="18">CFEM domain-containing protein</fullName>
    </recommendedName>
</protein>
<dbReference type="STRING" id="1447875.A0A2B7XW67"/>
<evidence type="ECO:0000256" key="7">
    <source>
        <dbReference type="ARBA" id="ARBA00022622"/>
    </source>
</evidence>
<dbReference type="PROSITE" id="PS52012">
    <property type="entry name" value="CFEM"/>
    <property type="match status" value="1"/>
</dbReference>
<evidence type="ECO:0000256" key="8">
    <source>
        <dbReference type="ARBA" id="ARBA00022723"/>
    </source>
</evidence>
<dbReference type="GO" id="GO:0098552">
    <property type="term" value="C:side of membrane"/>
    <property type="evidence" value="ECO:0007669"/>
    <property type="project" value="UniProtKB-KW"/>
</dbReference>
<comment type="caution">
    <text evidence="19">The sequence shown here is derived from an EMBL/GenBank/DDBJ whole genome shotgun (WGS) entry which is preliminary data.</text>
</comment>
<keyword evidence="5" id="KW-0964">Secreted</keyword>
<evidence type="ECO:0000256" key="3">
    <source>
        <dbReference type="ARBA" id="ARBA00010031"/>
    </source>
</evidence>
<keyword evidence="13" id="KW-0325">Glycoprotein</keyword>
<dbReference type="GO" id="GO:0046872">
    <property type="term" value="F:metal ion binding"/>
    <property type="evidence" value="ECO:0007669"/>
    <property type="project" value="UniProtKB-UniRule"/>
</dbReference>
<name>A0A2B7XW67_9EURO</name>
<keyword evidence="20" id="KW-1185">Reference proteome</keyword>
<evidence type="ECO:0000256" key="15">
    <source>
        <dbReference type="PROSITE-ProRule" id="PRU01356"/>
    </source>
</evidence>
<keyword evidence="9 17" id="KW-0732">Signal</keyword>
<sequence length="257" mass="26360">MKSIIALAGLFLTVTAVCQDLAPILSLPECPKSCVFGTIVKAPNYGCTPTDVSCLCKSKDYQNELLKCSGKCTPEEAEKLAQAGTKLCGDAGAPIPPVGAADITIPIPTFLPSLPIPSIPIPSLPSLPIPSLPIPSIPLPSIPSLPIPSIPLPSIPQLPDIPLPSIPQLPDLPLPSFATDQESPSSPQGQITPAPTTTSNSLSILPVEPTDGTTYLDPLITPSNAPTTSPEMFLGAANIMAPIHAGAVLVGILAIAL</sequence>
<dbReference type="GO" id="GO:0005886">
    <property type="term" value="C:plasma membrane"/>
    <property type="evidence" value="ECO:0007669"/>
    <property type="project" value="UniProtKB-SubCell"/>
</dbReference>
<keyword evidence="10 15" id="KW-0408">Iron</keyword>
<feature type="binding site" description="axial binding residue" evidence="15">
    <location>
        <position position="51"/>
    </location>
    <ligand>
        <name>heme</name>
        <dbReference type="ChEBI" id="CHEBI:30413"/>
    </ligand>
    <ligandPart>
        <name>Fe</name>
        <dbReference type="ChEBI" id="CHEBI:18248"/>
    </ligandPart>
</feature>
<gene>
    <name evidence="19" type="ORF">AJ79_03809</name>
</gene>
<feature type="disulfide bond" evidence="15">
    <location>
        <begin position="47"/>
        <end position="54"/>
    </location>
</feature>
<dbReference type="PANTHER" id="PTHR37928:SF2">
    <property type="entry name" value="GPI ANCHORED CFEM DOMAIN PROTEIN (AFU_ORTHOLOGUE AFUA_6G10580)"/>
    <property type="match status" value="1"/>
</dbReference>
<keyword evidence="6 15" id="KW-0349">Heme</keyword>
<evidence type="ECO:0000256" key="9">
    <source>
        <dbReference type="ARBA" id="ARBA00022729"/>
    </source>
</evidence>
<evidence type="ECO:0000256" key="4">
    <source>
        <dbReference type="ARBA" id="ARBA00022475"/>
    </source>
</evidence>
<dbReference type="InterPro" id="IPR051735">
    <property type="entry name" value="CFEM_domain"/>
</dbReference>
<keyword evidence="14" id="KW-0449">Lipoprotein</keyword>
<feature type="region of interest" description="Disordered" evidence="16">
    <location>
        <begin position="172"/>
        <end position="205"/>
    </location>
</feature>
<proteinExistence type="inferred from homology"/>
<evidence type="ECO:0000313" key="19">
    <source>
        <dbReference type="EMBL" id="PGH13250.1"/>
    </source>
</evidence>
<keyword evidence="4" id="KW-1003">Cell membrane</keyword>
<evidence type="ECO:0000256" key="16">
    <source>
        <dbReference type="SAM" id="MobiDB-lite"/>
    </source>
</evidence>
<dbReference type="AlphaFoldDB" id="A0A2B7XW67"/>
<evidence type="ECO:0000256" key="14">
    <source>
        <dbReference type="ARBA" id="ARBA00023288"/>
    </source>
</evidence>
<evidence type="ECO:0000313" key="20">
    <source>
        <dbReference type="Proteomes" id="UP000223968"/>
    </source>
</evidence>
<dbReference type="EMBL" id="PDNB01000048">
    <property type="protein sequence ID" value="PGH13250.1"/>
    <property type="molecule type" value="Genomic_DNA"/>
</dbReference>
<dbReference type="OrthoDB" id="1193027at2759"/>
<accession>A0A2B7XW67</accession>
<feature type="domain" description="CFEM" evidence="18">
    <location>
        <begin position="1"/>
        <end position="115"/>
    </location>
</feature>
<dbReference type="Pfam" id="PF05730">
    <property type="entry name" value="CFEM"/>
    <property type="match status" value="1"/>
</dbReference>
<organism evidence="19 20">
    <name type="scientific">Helicocarpus griseus UAMH5409</name>
    <dbReference type="NCBI Taxonomy" id="1447875"/>
    <lineage>
        <taxon>Eukaryota</taxon>
        <taxon>Fungi</taxon>
        <taxon>Dikarya</taxon>
        <taxon>Ascomycota</taxon>
        <taxon>Pezizomycotina</taxon>
        <taxon>Eurotiomycetes</taxon>
        <taxon>Eurotiomycetidae</taxon>
        <taxon>Onygenales</taxon>
        <taxon>Ajellomycetaceae</taxon>
        <taxon>Helicocarpus</taxon>
    </lineage>
</organism>
<comment type="subcellular location">
    <subcellularLocation>
        <location evidence="1">Cell membrane</location>
        <topology evidence="1">Lipid-anchor</topology>
        <topology evidence="1">GPI-anchor</topology>
    </subcellularLocation>
    <subcellularLocation>
        <location evidence="2">Secreted</location>
    </subcellularLocation>
</comment>
<keyword evidence="7" id="KW-0336">GPI-anchor</keyword>
<keyword evidence="8 15" id="KW-0479">Metal-binding</keyword>
<comment type="caution">
    <text evidence="15">Lacks conserved residue(s) required for the propagation of feature annotation.</text>
</comment>
<evidence type="ECO:0000256" key="5">
    <source>
        <dbReference type="ARBA" id="ARBA00022525"/>
    </source>
</evidence>
<evidence type="ECO:0000256" key="17">
    <source>
        <dbReference type="SAM" id="SignalP"/>
    </source>
</evidence>
<dbReference type="Proteomes" id="UP000223968">
    <property type="component" value="Unassembled WGS sequence"/>
</dbReference>
<dbReference type="GO" id="GO:0005576">
    <property type="term" value="C:extracellular region"/>
    <property type="evidence" value="ECO:0007669"/>
    <property type="project" value="UniProtKB-SubCell"/>
</dbReference>